<feature type="region of interest" description="Disordered" evidence="1">
    <location>
        <begin position="1"/>
        <end position="63"/>
    </location>
</feature>
<feature type="compositionally biased region" description="Acidic residues" evidence="1">
    <location>
        <begin position="31"/>
        <end position="50"/>
    </location>
</feature>
<feature type="compositionally biased region" description="Basic and acidic residues" evidence="1">
    <location>
        <begin position="51"/>
        <end position="63"/>
    </location>
</feature>
<dbReference type="EMBL" id="AJIL01000017">
    <property type="protein sequence ID" value="KNF03518.1"/>
    <property type="molecule type" value="Genomic_DNA"/>
</dbReference>
<sequence length="208" mass="24124">MKEQHYQSVDINNKEQEHQEHKDIENKKDLENEDNENDGDHDNEEDEDKDSTEKDEDKTYNELKREIMIDSCINILEQIVEPDSEIRIDEASETLKETNAPKKSENKIKKHSKKMKHLKKNLEMSKTNVPEKNIVVEPDDGNSEMDNNISLSSVVFDFDKENYDEIDVNTGDCLYTFPCPPDTYSEDVDKMLSTAKGFGVKKWLCSSV</sequence>
<accession>A0A0L0VW84</accession>
<protein>
    <submittedName>
        <fullName evidence="2">Uncharacterized protein</fullName>
    </submittedName>
</protein>
<dbReference type="Proteomes" id="UP000054564">
    <property type="component" value="Unassembled WGS sequence"/>
</dbReference>
<name>A0A0L0VW84_9BASI</name>
<organism evidence="2 3">
    <name type="scientific">Puccinia striiformis f. sp. tritici PST-78</name>
    <dbReference type="NCBI Taxonomy" id="1165861"/>
    <lineage>
        <taxon>Eukaryota</taxon>
        <taxon>Fungi</taxon>
        <taxon>Dikarya</taxon>
        <taxon>Basidiomycota</taxon>
        <taxon>Pucciniomycotina</taxon>
        <taxon>Pucciniomycetes</taxon>
        <taxon>Pucciniales</taxon>
        <taxon>Pucciniaceae</taxon>
        <taxon>Puccinia</taxon>
    </lineage>
</organism>
<reference evidence="3" key="1">
    <citation type="submission" date="2014-03" db="EMBL/GenBank/DDBJ databases">
        <title>The Genome Sequence of Puccinia striiformis f. sp. tritici PST-78.</title>
        <authorList>
            <consortium name="The Broad Institute Genome Sequencing Platform"/>
            <person name="Cuomo C."/>
            <person name="Hulbert S."/>
            <person name="Chen X."/>
            <person name="Walker B."/>
            <person name="Young S.K."/>
            <person name="Zeng Q."/>
            <person name="Gargeya S."/>
            <person name="Fitzgerald M."/>
            <person name="Haas B."/>
            <person name="Abouelleil A."/>
            <person name="Alvarado L."/>
            <person name="Arachchi H.M."/>
            <person name="Berlin A.M."/>
            <person name="Chapman S.B."/>
            <person name="Goldberg J."/>
            <person name="Griggs A."/>
            <person name="Gujja S."/>
            <person name="Hansen M."/>
            <person name="Howarth C."/>
            <person name="Imamovic A."/>
            <person name="Larimer J."/>
            <person name="McCowan C."/>
            <person name="Montmayeur A."/>
            <person name="Murphy C."/>
            <person name="Neiman D."/>
            <person name="Pearson M."/>
            <person name="Priest M."/>
            <person name="Roberts A."/>
            <person name="Saif S."/>
            <person name="Shea T."/>
            <person name="Sisk P."/>
            <person name="Sykes S."/>
            <person name="Wortman J."/>
            <person name="Nusbaum C."/>
            <person name="Birren B."/>
        </authorList>
    </citation>
    <scope>NUCLEOTIDE SEQUENCE [LARGE SCALE GENOMIC DNA]</scope>
    <source>
        <strain evidence="3">race PST-78</strain>
    </source>
</reference>
<feature type="region of interest" description="Disordered" evidence="1">
    <location>
        <begin position="91"/>
        <end position="113"/>
    </location>
</feature>
<dbReference type="AlphaFoldDB" id="A0A0L0VW84"/>
<proteinExistence type="predicted"/>
<evidence type="ECO:0000256" key="1">
    <source>
        <dbReference type="SAM" id="MobiDB-lite"/>
    </source>
</evidence>
<keyword evidence="3" id="KW-1185">Reference proteome</keyword>
<comment type="caution">
    <text evidence="2">The sequence shown here is derived from an EMBL/GenBank/DDBJ whole genome shotgun (WGS) entry which is preliminary data.</text>
</comment>
<evidence type="ECO:0000313" key="2">
    <source>
        <dbReference type="EMBL" id="KNF03518.1"/>
    </source>
</evidence>
<feature type="compositionally biased region" description="Basic and acidic residues" evidence="1">
    <location>
        <begin position="91"/>
        <end position="107"/>
    </location>
</feature>
<feature type="compositionally biased region" description="Polar residues" evidence="1">
    <location>
        <begin position="1"/>
        <end position="11"/>
    </location>
</feature>
<feature type="compositionally biased region" description="Basic and acidic residues" evidence="1">
    <location>
        <begin position="12"/>
        <end position="30"/>
    </location>
</feature>
<evidence type="ECO:0000313" key="3">
    <source>
        <dbReference type="Proteomes" id="UP000054564"/>
    </source>
</evidence>
<gene>
    <name evidence="2" type="ORF">PSTG_03452</name>
</gene>